<dbReference type="PROSITE" id="PS50075">
    <property type="entry name" value="CARRIER"/>
    <property type="match status" value="2"/>
</dbReference>
<dbReference type="Pfam" id="PF02801">
    <property type="entry name" value="Ketoacyl-synt_C"/>
    <property type="match status" value="1"/>
</dbReference>
<dbReference type="Pfam" id="PF00550">
    <property type="entry name" value="PP-binding"/>
    <property type="match status" value="2"/>
</dbReference>
<dbReference type="PROSITE" id="PS52004">
    <property type="entry name" value="KS3_2"/>
    <property type="match status" value="1"/>
</dbReference>
<keyword evidence="11" id="KW-1185">Reference proteome</keyword>
<keyword evidence="5" id="KW-0597">Phosphoprotein</keyword>
<dbReference type="SUPFAM" id="SSF53474">
    <property type="entry name" value="alpha/beta-Hydrolases"/>
    <property type="match status" value="1"/>
</dbReference>
<sequence length="1141" mass="120239">MSHPSRMSALDRLTGLIETTLKLPAAKVDADAALPELGIDSIIMMELIDGIAREFGQALTPAQFAGVGTLRELAALLDASAPQSEPAATRSAPPDADLAGFVNRRYGIRLEGADGASAEAVADALVSGHADALIRHYGLAGEGPVPASAGGDIALVGLSCLLPDAPDAGAFWRNLMAGKNSVRQVPEDRWSWEAHYADAPAAGKTLSKWGALVDGVDGFDAAFFNIPPAEARAMDPQLRLLLQQAYRAVEDAGVDIRSLAGSRAGVFVGYQYSEYEQLLRGMDFGSLADGPVFTSSSPTYYLANRLSHAFDLRGPSEAINVNCASSAVAINRAYYSLLNGECDLAIVGGVSLNLGAGDYVASSQYGLLSPDGSSGVFDDDASGFTRGEGVGVVVLKRLADARRDGDRAYCLIKSCHQNHRGAARSLSEVKHESITAALADCYRKAGVEPDSVRYIEVDGYARKWADSFEFEGVKNALGQAMAGKRCALGSVKGNIGNVEAASGVVNVIKLALSLRHGRFPATISMRKLSNFIDIASEDHPLYIADREIVLDDIRDGDQPIRAGVNSFADSGSNVHILLEECLEGGERADDGGEQLFVLSARTPERLAAYLDAYLSFLDGEGAHARLADLAYTSQLGREPMDARLAVEAGSIAELRGKLASAAENGELSGLEARGIYYAASDAERRNPLAGLIGGDIAAMQLEQARDGGRWGHVARLWVHGVEMPWRALWRGRGVRPVSAPGYPFAGTRHWLGEDEDRAAVPAAPRAAKTQASAPDDCAGLDAAGRAIVLLRREAAAKLDLAVGDVATDRPLIELGLGSVDIMEMMQRVDAEMGVALSPADIFRYPGIAALASRIAALAAEREPRTENGGERLVPMRTGGGREPIVALPGAGGGALSLQLLSRELGDSQPFYCVEPAGGASSVEETAAANIRLLDGAGLQGPCRLLGYSNGGVVAYEMARQLLAMGRQVSSVILLDTLRPDLRGYGMAAMMADVFRHFSRTLGAEISVDAGELDALPAGERGARLHVLLGEKGIRLPYDAFQATFDIAVASEGACRAYRPQPLPDGARLTLIRAGGGFAGAPEDYGWSELAAGRFGVFEVAADHFSIVTDPAAVAEAAKRMLQRDAKPARKPVAQGELAVSG</sequence>
<keyword evidence="3" id="KW-0596">Phosphopantetheine</keyword>
<dbReference type="SMART" id="SM01294">
    <property type="entry name" value="PKS_PP_betabranch"/>
    <property type="match status" value="1"/>
</dbReference>
<comment type="pathway">
    <text evidence="2">Antibiotic biosynthesis.</text>
</comment>
<protein>
    <submittedName>
        <fullName evidence="10">Beta-ketoacyl synthase N-terminal-like domain-containing protein</fullName>
    </submittedName>
</protein>
<dbReference type="PANTHER" id="PTHR43775">
    <property type="entry name" value="FATTY ACID SYNTHASE"/>
    <property type="match status" value="1"/>
</dbReference>
<dbReference type="PANTHER" id="PTHR43775:SF37">
    <property type="entry name" value="SI:DKEY-61P9.11"/>
    <property type="match status" value="1"/>
</dbReference>
<dbReference type="InterPro" id="IPR036736">
    <property type="entry name" value="ACP-like_sf"/>
</dbReference>
<comment type="caution">
    <text evidence="10">The sequence shown here is derived from an EMBL/GenBank/DDBJ whole genome shotgun (WGS) entry which is preliminary data.</text>
</comment>
<dbReference type="PROSITE" id="PS00012">
    <property type="entry name" value="PHOSPHOPANTETHEINE"/>
    <property type="match status" value="1"/>
</dbReference>
<feature type="domain" description="Carrier" evidence="8">
    <location>
        <begin position="782"/>
        <end position="858"/>
    </location>
</feature>
<keyword evidence="4" id="KW-0963">Cytoplasm</keyword>
<dbReference type="InterPro" id="IPR020802">
    <property type="entry name" value="TesA-like"/>
</dbReference>
<accession>A0ABV0CLE6</accession>
<evidence type="ECO:0000256" key="1">
    <source>
        <dbReference type="ARBA" id="ARBA00004496"/>
    </source>
</evidence>
<dbReference type="SMART" id="SM00824">
    <property type="entry name" value="PKS_TE"/>
    <property type="match status" value="1"/>
</dbReference>
<organism evidence="10 11">
    <name type="scientific">Chromobacterium indicum</name>
    <dbReference type="NCBI Taxonomy" id="3110228"/>
    <lineage>
        <taxon>Bacteria</taxon>
        <taxon>Pseudomonadati</taxon>
        <taxon>Pseudomonadota</taxon>
        <taxon>Betaproteobacteria</taxon>
        <taxon>Neisseriales</taxon>
        <taxon>Chromobacteriaceae</taxon>
        <taxon>Chromobacterium</taxon>
    </lineage>
</organism>
<dbReference type="InterPro" id="IPR054514">
    <property type="entry name" value="RhiE-like_linker"/>
</dbReference>
<dbReference type="InterPro" id="IPR020841">
    <property type="entry name" value="PKS_Beta-ketoAc_synthase_dom"/>
</dbReference>
<keyword evidence="7" id="KW-0677">Repeat</keyword>
<dbReference type="EMBL" id="JAYFSJ010000007">
    <property type="protein sequence ID" value="MEN7431243.1"/>
    <property type="molecule type" value="Genomic_DNA"/>
</dbReference>
<reference evidence="10 11" key="1">
    <citation type="submission" date="2023-12" db="EMBL/GenBank/DDBJ databases">
        <title>Chromobacterium sp. strain TRC.1.1.SA producing antimicrobial pigment.</title>
        <authorList>
            <person name="Verma N."/>
            <person name="Choksket S."/>
            <person name="Pinnaka A.K."/>
            <person name="Korpole S."/>
        </authorList>
    </citation>
    <scope>NUCLEOTIDE SEQUENCE [LARGE SCALE GENOMIC DNA]</scope>
    <source>
        <strain evidence="10 11">TRC1.1.SA</strain>
    </source>
</reference>
<dbReference type="SUPFAM" id="SSF53901">
    <property type="entry name" value="Thiolase-like"/>
    <property type="match status" value="1"/>
</dbReference>
<dbReference type="Pfam" id="PF00975">
    <property type="entry name" value="Thioesterase"/>
    <property type="match status" value="1"/>
</dbReference>
<evidence type="ECO:0000256" key="5">
    <source>
        <dbReference type="ARBA" id="ARBA00022553"/>
    </source>
</evidence>
<dbReference type="InterPro" id="IPR016039">
    <property type="entry name" value="Thiolase-like"/>
</dbReference>
<dbReference type="InterPro" id="IPR029058">
    <property type="entry name" value="AB_hydrolase_fold"/>
</dbReference>
<comment type="subcellular location">
    <subcellularLocation>
        <location evidence="1">Cytoplasm</location>
    </subcellularLocation>
</comment>
<evidence type="ECO:0000256" key="6">
    <source>
        <dbReference type="ARBA" id="ARBA00022679"/>
    </source>
</evidence>
<dbReference type="InterPro" id="IPR020806">
    <property type="entry name" value="PKS_PP-bd"/>
</dbReference>
<evidence type="ECO:0000259" key="9">
    <source>
        <dbReference type="PROSITE" id="PS52004"/>
    </source>
</evidence>
<dbReference type="RefSeq" id="WP_346788577.1">
    <property type="nucleotide sequence ID" value="NZ_JAYFSJ010000007.1"/>
</dbReference>
<evidence type="ECO:0000313" key="10">
    <source>
        <dbReference type="EMBL" id="MEN7431243.1"/>
    </source>
</evidence>
<dbReference type="InterPro" id="IPR050091">
    <property type="entry name" value="PKS_NRPS_Biosynth_Enz"/>
</dbReference>
<dbReference type="InterPro" id="IPR001031">
    <property type="entry name" value="Thioesterase"/>
</dbReference>
<dbReference type="SMART" id="SM00823">
    <property type="entry name" value="PKS_PP"/>
    <property type="match status" value="2"/>
</dbReference>
<evidence type="ECO:0000313" key="11">
    <source>
        <dbReference type="Proteomes" id="UP001405405"/>
    </source>
</evidence>
<evidence type="ECO:0000256" key="2">
    <source>
        <dbReference type="ARBA" id="ARBA00004792"/>
    </source>
</evidence>
<dbReference type="SUPFAM" id="SSF47336">
    <property type="entry name" value="ACP-like"/>
    <property type="match status" value="2"/>
</dbReference>
<feature type="domain" description="Ketosynthase family 3 (KS3)" evidence="9">
    <location>
        <begin position="150"/>
        <end position="580"/>
    </location>
</feature>
<dbReference type="Pfam" id="PF22336">
    <property type="entry name" value="RhiE-like_linker"/>
    <property type="match status" value="1"/>
</dbReference>
<gene>
    <name evidence="10" type="ORF">VA599_10815</name>
</gene>
<evidence type="ECO:0000259" key="8">
    <source>
        <dbReference type="PROSITE" id="PS50075"/>
    </source>
</evidence>
<dbReference type="Pfam" id="PF00109">
    <property type="entry name" value="ketoacyl-synt"/>
    <property type="match status" value="1"/>
</dbReference>
<dbReference type="InterPro" id="IPR014030">
    <property type="entry name" value="Ketoacyl_synth_N"/>
</dbReference>
<evidence type="ECO:0000256" key="7">
    <source>
        <dbReference type="ARBA" id="ARBA00022737"/>
    </source>
</evidence>
<dbReference type="InterPro" id="IPR006162">
    <property type="entry name" value="Ppantetheine_attach_site"/>
</dbReference>
<evidence type="ECO:0000256" key="3">
    <source>
        <dbReference type="ARBA" id="ARBA00022450"/>
    </source>
</evidence>
<dbReference type="Proteomes" id="UP001405405">
    <property type="component" value="Unassembled WGS sequence"/>
</dbReference>
<dbReference type="InterPro" id="IPR009081">
    <property type="entry name" value="PP-bd_ACP"/>
</dbReference>
<dbReference type="Gene3D" id="1.10.1200.10">
    <property type="entry name" value="ACP-like"/>
    <property type="match status" value="2"/>
</dbReference>
<proteinExistence type="predicted"/>
<name>A0ABV0CLE6_9NEIS</name>
<evidence type="ECO:0000256" key="4">
    <source>
        <dbReference type="ARBA" id="ARBA00022490"/>
    </source>
</evidence>
<keyword evidence="6" id="KW-0808">Transferase</keyword>
<dbReference type="Gene3D" id="1.10.1240.100">
    <property type="match status" value="1"/>
</dbReference>
<feature type="domain" description="Carrier" evidence="8">
    <location>
        <begin position="7"/>
        <end position="81"/>
    </location>
</feature>
<dbReference type="CDD" id="cd00833">
    <property type="entry name" value="PKS"/>
    <property type="match status" value="1"/>
</dbReference>
<dbReference type="InterPro" id="IPR014031">
    <property type="entry name" value="Ketoacyl_synth_C"/>
</dbReference>
<dbReference type="Gene3D" id="3.40.50.1820">
    <property type="entry name" value="alpha/beta hydrolase"/>
    <property type="match status" value="1"/>
</dbReference>
<dbReference type="Gene3D" id="3.40.47.10">
    <property type="match status" value="1"/>
</dbReference>
<dbReference type="SMART" id="SM00825">
    <property type="entry name" value="PKS_KS"/>
    <property type="match status" value="1"/>
</dbReference>